<feature type="compositionally biased region" description="Low complexity" evidence="1">
    <location>
        <begin position="210"/>
        <end position="228"/>
    </location>
</feature>
<name>A0A182NHI2_9DIPT</name>
<dbReference type="InterPro" id="IPR021869">
    <property type="entry name" value="RNase_Zc3h12_NYN"/>
</dbReference>
<feature type="domain" description="RNase NYN" evidence="2">
    <location>
        <begin position="324"/>
        <end position="474"/>
    </location>
</feature>
<feature type="region of interest" description="Disordered" evidence="1">
    <location>
        <begin position="1"/>
        <end position="34"/>
    </location>
</feature>
<dbReference type="Pfam" id="PF11977">
    <property type="entry name" value="RNase_Zc3h12a"/>
    <property type="match status" value="1"/>
</dbReference>
<feature type="compositionally biased region" description="Basic residues" evidence="1">
    <location>
        <begin position="15"/>
        <end position="26"/>
    </location>
</feature>
<feature type="region of interest" description="Disordered" evidence="1">
    <location>
        <begin position="49"/>
        <end position="113"/>
    </location>
</feature>
<dbReference type="GO" id="GO:0005634">
    <property type="term" value="C:nucleus"/>
    <property type="evidence" value="ECO:0007669"/>
    <property type="project" value="TreeGrafter"/>
</dbReference>
<feature type="compositionally biased region" description="Polar residues" evidence="1">
    <location>
        <begin position="286"/>
        <end position="316"/>
    </location>
</feature>
<dbReference type="PANTHER" id="PTHR12876">
    <property type="entry name" value="N4BP1-RELATED"/>
    <property type="match status" value="1"/>
</dbReference>
<feature type="compositionally biased region" description="Polar residues" evidence="1">
    <location>
        <begin position="68"/>
        <end position="113"/>
    </location>
</feature>
<evidence type="ECO:0000256" key="1">
    <source>
        <dbReference type="SAM" id="MobiDB-lite"/>
    </source>
</evidence>
<keyword evidence="4" id="KW-1185">Reference proteome</keyword>
<dbReference type="GO" id="GO:0036464">
    <property type="term" value="C:cytoplasmic ribonucleoprotein granule"/>
    <property type="evidence" value="ECO:0007669"/>
    <property type="project" value="TreeGrafter"/>
</dbReference>
<dbReference type="EnsemblMetazoa" id="ADIR007105-RA">
    <property type="protein sequence ID" value="ADIR007105-PA"/>
    <property type="gene ID" value="ADIR007105"/>
</dbReference>
<dbReference type="GO" id="GO:0003729">
    <property type="term" value="F:mRNA binding"/>
    <property type="evidence" value="ECO:0007669"/>
    <property type="project" value="TreeGrafter"/>
</dbReference>
<sequence length="481" mass="53015">MASKKRPAKQGTPNKRQKNNKMKAKNRIQEHAPDAHYLAFLNRLGKPAAVSNKKMKGHEGPLKMQLRSMPSPSTSKTGKRSNVNINASSLTKRSPTSTVTNDQNGNVPKTATDTIVIDDSDDERVNSQQPLFYLDVKPGVRDEDVPLYNTLETGTVERAAPIVVRPESPKRPLSIAEDSIIVLDNTLDQTVNTSLKNMQIHVEEQAVRQPSPLSSISSNSIASTPSSSAEKQRNQTTSPITIVSDVIDLDDYPDTAPSSSTNTPAFPVQDCIPIGYDVLQPRGIESNRSPKQPNKSNGGVKNGATINTAKSKSSPMPQAPEPKKRMVIIDGNNVAYGHLNGKMFSVKGLELCIRYFKKLGHEVVAVVPQYKLKKHQSTDYVLLDKLHRQGDVTLAPSKNLPGQCSSTYDDRLILSVAEQFDGVIISNDNFRDLLDISPAWRRIIETRVIGYTWVKDCFFLPDDPYGRHGPSLQQMLNGQSV</sequence>
<dbReference type="PANTHER" id="PTHR12876:SF35">
    <property type="entry name" value="LD08718P-RELATED"/>
    <property type="match status" value="1"/>
</dbReference>
<dbReference type="AlphaFoldDB" id="A0A182NHI2"/>
<proteinExistence type="predicted"/>
<dbReference type="InterPro" id="IPR051101">
    <property type="entry name" value="ZC3H12/N4BP1_RNase_Reg"/>
</dbReference>
<accession>A0A182NHI2</accession>
<reference evidence="3" key="2">
    <citation type="submission" date="2020-05" db="UniProtKB">
        <authorList>
            <consortium name="EnsemblMetazoa"/>
        </authorList>
    </citation>
    <scope>IDENTIFICATION</scope>
    <source>
        <strain evidence="3">WRAIR2</strain>
    </source>
</reference>
<reference evidence="4" key="1">
    <citation type="submission" date="2013-03" db="EMBL/GenBank/DDBJ databases">
        <title>The Genome Sequence of Anopheles dirus WRAIR2.</title>
        <authorList>
            <consortium name="The Broad Institute Genomics Platform"/>
            <person name="Neafsey D.E."/>
            <person name="Walton C."/>
            <person name="Walker B."/>
            <person name="Young S.K."/>
            <person name="Zeng Q."/>
            <person name="Gargeya S."/>
            <person name="Fitzgerald M."/>
            <person name="Haas B."/>
            <person name="Abouelleil A."/>
            <person name="Allen A.W."/>
            <person name="Alvarado L."/>
            <person name="Arachchi H.M."/>
            <person name="Berlin A.M."/>
            <person name="Chapman S.B."/>
            <person name="Gainer-Dewar J."/>
            <person name="Goldberg J."/>
            <person name="Griggs A."/>
            <person name="Gujja S."/>
            <person name="Hansen M."/>
            <person name="Howarth C."/>
            <person name="Imamovic A."/>
            <person name="Ireland A."/>
            <person name="Larimer J."/>
            <person name="McCowan C."/>
            <person name="Murphy C."/>
            <person name="Pearson M."/>
            <person name="Poon T.W."/>
            <person name="Priest M."/>
            <person name="Roberts A."/>
            <person name="Saif S."/>
            <person name="Shea T."/>
            <person name="Sisk P."/>
            <person name="Sykes S."/>
            <person name="Wortman J."/>
            <person name="Nusbaum C."/>
            <person name="Birren B."/>
        </authorList>
    </citation>
    <scope>NUCLEOTIDE SEQUENCE [LARGE SCALE GENOMIC DNA]</scope>
    <source>
        <strain evidence="4">WRAIR2</strain>
    </source>
</reference>
<dbReference type="STRING" id="7168.A0A182NHI2"/>
<evidence type="ECO:0000259" key="2">
    <source>
        <dbReference type="Pfam" id="PF11977"/>
    </source>
</evidence>
<dbReference type="FunFam" id="3.40.50.11980:FF:000001">
    <property type="entry name" value="ZC3H12A isoform 1"/>
    <property type="match status" value="1"/>
</dbReference>
<dbReference type="VEuPathDB" id="VectorBase:ADIR007105"/>
<protein>
    <submittedName>
        <fullName evidence="3">RNase_Zc3h12a domain-containing protein</fullName>
    </submittedName>
</protein>
<evidence type="ECO:0000313" key="3">
    <source>
        <dbReference type="EnsemblMetazoa" id="ADIR007105-PA"/>
    </source>
</evidence>
<dbReference type="Proteomes" id="UP000075884">
    <property type="component" value="Unassembled WGS sequence"/>
</dbReference>
<dbReference type="GO" id="GO:0004521">
    <property type="term" value="F:RNA endonuclease activity"/>
    <property type="evidence" value="ECO:0007669"/>
    <property type="project" value="TreeGrafter"/>
</dbReference>
<dbReference type="CDD" id="cd18719">
    <property type="entry name" value="PIN_Zc3h12a-N4BP1-like"/>
    <property type="match status" value="1"/>
</dbReference>
<feature type="region of interest" description="Disordered" evidence="1">
    <location>
        <begin position="282"/>
        <end position="322"/>
    </location>
</feature>
<feature type="region of interest" description="Disordered" evidence="1">
    <location>
        <begin position="206"/>
        <end position="268"/>
    </location>
</feature>
<organism evidence="3 4">
    <name type="scientific">Anopheles dirus</name>
    <dbReference type="NCBI Taxonomy" id="7168"/>
    <lineage>
        <taxon>Eukaryota</taxon>
        <taxon>Metazoa</taxon>
        <taxon>Ecdysozoa</taxon>
        <taxon>Arthropoda</taxon>
        <taxon>Hexapoda</taxon>
        <taxon>Insecta</taxon>
        <taxon>Pterygota</taxon>
        <taxon>Neoptera</taxon>
        <taxon>Endopterygota</taxon>
        <taxon>Diptera</taxon>
        <taxon>Nematocera</taxon>
        <taxon>Culicoidea</taxon>
        <taxon>Culicidae</taxon>
        <taxon>Anophelinae</taxon>
        <taxon>Anopheles</taxon>
    </lineage>
</organism>
<evidence type="ECO:0000313" key="4">
    <source>
        <dbReference type="Proteomes" id="UP000075884"/>
    </source>
</evidence>
<dbReference type="Gene3D" id="3.40.50.11980">
    <property type="match status" value="1"/>
</dbReference>